<keyword evidence="5 6" id="KW-0472">Membrane</keyword>
<accession>A0A098GJJ0</accession>
<proteinExistence type="predicted"/>
<keyword evidence="3 6" id="KW-0812">Transmembrane</keyword>
<feature type="transmembrane region" description="Helical" evidence="6">
    <location>
        <begin position="203"/>
        <end position="229"/>
    </location>
</feature>
<dbReference type="Proteomes" id="UP000055047">
    <property type="component" value="Unassembled WGS sequence"/>
</dbReference>
<feature type="transmembrane region" description="Helical" evidence="6">
    <location>
        <begin position="28"/>
        <end position="50"/>
    </location>
</feature>
<evidence type="ECO:0000313" key="8">
    <source>
        <dbReference type="Proteomes" id="UP000055047"/>
    </source>
</evidence>
<dbReference type="EMBL" id="CCXQ01000133">
    <property type="protein sequence ID" value="CEH11185.1"/>
    <property type="molecule type" value="Genomic_DNA"/>
</dbReference>
<keyword evidence="4 6" id="KW-1133">Transmembrane helix</keyword>
<comment type="subcellular location">
    <subcellularLocation>
        <location evidence="1">Cell membrane</location>
        <topology evidence="1">Multi-pass membrane protein</topology>
    </subcellularLocation>
</comment>
<dbReference type="PANTHER" id="PTHR30213:SF0">
    <property type="entry name" value="UPF0761 MEMBRANE PROTEIN YIHY"/>
    <property type="match status" value="1"/>
</dbReference>
<dbReference type="GO" id="GO:0005886">
    <property type="term" value="C:plasma membrane"/>
    <property type="evidence" value="ECO:0007669"/>
    <property type="project" value="UniProtKB-SubCell"/>
</dbReference>
<evidence type="ECO:0000256" key="5">
    <source>
        <dbReference type="ARBA" id="ARBA00023136"/>
    </source>
</evidence>
<dbReference type="AlphaFoldDB" id="A0A098GJJ0"/>
<evidence type="ECO:0000256" key="1">
    <source>
        <dbReference type="ARBA" id="ARBA00004651"/>
    </source>
</evidence>
<organism evidence="7 8">
    <name type="scientific">Anaplasma phagocytophilum</name>
    <name type="common">Ehrlichia phagocytophila</name>
    <dbReference type="NCBI Taxonomy" id="948"/>
    <lineage>
        <taxon>Bacteria</taxon>
        <taxon>Pseudomonadati</taxon>
        <taxon>Pseudomonadota</taxon>
        <taxon>Alphaproteobacteria</taxon>
        <taxon>Rickettsiales</taxon>
        <taxon>Anaplasmataceae</taxon>
        <taxon>Anaplasma</taxon>
        <taxon>phagocytophilum group</taxon>
    </lineage>
</organism>
<evidence type="ECO:0000256" key="4">
    <source>
        <dbReference type="ARBA" id="ARBA00022989"/>
    </source>
</evidence>
<evidence type="ECO:0000313" key="7">
    <source>
        <dbReference type="EMBL" id="CEH11185.1"/>
    </source>
</evidence>
<evidence type="ECO:0000256" key="2">
    <source>
        <dbReference type="ARBA" id="ARBA00022475"/>
    </source>
</evidence>
<evidence type="ECO:0000256" key="6">
    <source>
        <dbReference type="SAM" id="Phobius"/>
    </source>
</evidence>
<dbReference type="Pfam" id="PF03631">
    <property type="entry name" value="Virul_fac_BrkB"/>
    <property type="match status" value="1"/>
</dbReference>
<gene>
    <name evidence="7" type="primary">possible rbn</name>
    <name evidence="7" type="ORF">ANAPHAGO_00006</name>
</gene>
<feature type="transmembrane region" description="Helical" evidence="6">
    <location>
        <begin position="139"/>
        <end position="166"/>
    </location>
</feature>
<feature type="transmembrane region" description="Helical" evidence="6">
    <location>
        <begin position="178"/>
        <end position="196"/>
    </location>
</feature>
<dbReference type="PANTHER" id="PTHR30213">
    <property type="entry name" value="INNER MEMBRANE PROTEIN YHJD"/>
    <property type="match status" value="1"/>
</dbReference>
<evidence type="ECO:0000256" key="3">
    <source>
        <dbReference type="ARBA" id="ARBA00022692"/>
    </source>
</evidence>
<feature type="transmembrane region" description="Helical" evidence="6">
    <location>
        <begin position="241"/>
        <end position="262"/>
    </location>
</feature>
<reference evidence="7 8" key="1">
    <citation type="submission" date="2014-09" db="EMBL/GenBank/DDBJ databases">
        <authorList>
            <person name="Loux Valentin"/>
            <person name="Dugat Thibaut"/>
        </authorList>
    </citation>
    <scope>NUCLEOTIDE SEQUENCE [LARGE SCALE GENOMIC DNA]</scope>
    <source>
        <strain evidence="7 8">BOV-10_179</strain>
    </source>
</reference>
<dbReference type="PIRSF" id="PIRSF035875">
    <property type="entry name" value="RNase_BN"/>
    <property type="match status" value="1"/>
</dbReference>
<dbReference type="RefSeq" id="WP_044142681.1">
    <property type="nucleotide sequence ID" value="NZ_CCXQ01000133.1"/>
</dbReference>
<name>A0A098GJJ0_ANAPH</name>
<dbReference type="NCBIfam" id="TIGR00765">
    <property type="entry name" value="yihY_not_rbn"/>
    <property type="match status" value="1"/>
</dbReference>
<dbReference type="InterPro" id="IPR017039">
    <property type="entry name" value="Virul_fac_BrkB"/>
</dbReference>
<sequence length="277" mass="31373">MILQKVLTFFKCICKAIIDFRDHDGMEYAGYLSFIVLLSMFPFFVFFNALTSSIVSVLDKDQFLYTRLFDVLSGELPHDTMDALLPRIEEILSGPPQSLLTVAIGGVIWTASSVIEGIRHVLNKALRVSAPPPYILGRMFSILQFLIIVAVMMLSVLFAVLVPIIFEVVGRHWEFLRFVVSKVVLFIAVSWIYFMVPNVRQNILVVLPGAAVVTATWTLTSMAFSWYLSTFQVLKTIYGNLTGIIAAMLFFYILSIFFIYGAELNYRLSNRHSSVHI</sequence>
<keyword evidence="2" id="KW-1003">Cell membrane</keyword>
<protein>
    <submittedName>
        <fullName evidence="7">Putative tRNA processing ribonuclease BN</fullName>
    </submittedName>
</protein>